<accession>A0A923GC17</accession>
<protein>
    <submittedName>
        <fullName evidence="1">DUF2971 domain-containing protein</fullName>
    </submittedName>
</protein>
<dbReference type="AlphaFoldDB" id="A0A923GC17"/>
<evidence type="ECO:0000313" key="1">
    <source>
        <dbReference type="EMBL" id="MBC3446913.1"/>
    </source>
</evidence>
<organism evidence="1">
    <name type="scientific">Pseudomonas peradeniyensis</name>
    <dbReference type="NCBI Taxonomy" id="2745488"/>
    <lineage>
        <taxon>Bacteria</taxon>
        <taxon>Pseudomonadati</taxon>
        <taxon>Pseudomonadota</taxon>
        <taxon>Gammaproteobacteria</taxon>
        <taxon>Pseudomonadales</taxon>
        <taxon>Pseudomonadaceae</taxon>
        <taxon>Pseudomonas</taxon>
    </lineage>
</organism>
<dbReference type="InterPro" id="IPR021352">
    <property type="entry name" value="DUF2971"/>
</dbReference>
<comment type="caution">
    <text evidence="1">The sequence shown here is derived from an EMBL/GenBank/DDBJ whole genome shotgun (WGS) entry which is preliminary data.</text>
</comment>
<reference evidence="1" key="1">
    <citation type="journal article" date="2020" name="Microorganisms">
        <title>Reliable Identification of Environmental Pseudomonas Isolates Using the rpoD Gene.</title>
        <authorList>
            <consortium name="The Broad Institute Genome Sequencing Platform"/>
            <person name="Girard L."/>
            <person name="Lood C."/>
            <person name="Rokni-Zadeh H."/>
            <person name="van Noort V."/>
            <person name="Lavigne R."/>
            <person name="De Mot R."/>
        </authorList>
    </citation>
    <scope>NUCLEOTIDE SEQUENCE</scope>
    <source>
        <strain evidence="1">BW13M1</strain>
    </source>
</reference>
<dbReference type="EMBL" id="JABWRJ010000016">
    <property type="protein sequence ID" value="MBC3446913.1"/>
    <property type="molecule type" value="Genomic_DNA"/>
</dbReference>
<sequence length="219" mass="25981">MAVKRVYHFCNAKYGIENLERQRLKVATIMDLNDPFEFSCNHQSDKAVRRTFKELKKTVSENLGLICFSAKFNNPVQWAHYAEKHQGLCLGFDVSESDLMQVKYRSSKIRLTDTDLNDPMAFKRWMEAYASTKFVHWRYEQEHRLFVDISNLNRSELIFQEINDRIKLRQVIVGSRSRITRQQVQDALRGFDHAVETFKVRPAFSTFNMVRNKDKTMWL</sequence>
<name>A0A923GC17_9PSED</name>
<dbReference type="RefSeq" id="WP_186733664.1">
    <property type="nucleotide sequence ID" value="NZ_JABWRJ020000004.1"/>
</dbReference>
<proteinExistence type="predicted"/>
<dbReference type="Pfam" id="PF11185">
    <property type="entry name" value="DUF2971"/>
    <property type="match status" value="1"/>
</dbReference>
<gene>
    <name evidence="1" type="ORF">HU751_14115</name>
</gene>
<reference evidence="1" key="2">
    <citation type="submission" date="2020-07" db="EMBL/GenBank/DDBJ databases">
        <authorList>
            <person name="Lood C."/>
            <person name="Girard L."/>
        </authorList>
    </citation>
    <scope>NUCLEOTIDE SEQUENCE</scope>
    <source>
        <strain evidence="1">BW13M1</strain>
    </source>
</reference>